<dbReference type="InterPro" id="IPR020449">
    <property type="entry name" value="Tscrpt_reg_AraC-type_HTH"/>
</dbReference>
<evidence type="ECO:0000259" key="4">
    <source>
        <dbReference type="PROSITE" id="PS01124"/>
    </source>
</evidence>
<dbReference type="PANTHER" id="PTHR46796">
    <property type="entry name" value="HTH-TYPE TRANSCRIPTIONAL ACTIVATOR RHAS-RELATED"/>
    <property type="match status" value="1"/>
</dbReference>
<keyword evidence="3" id="KW-0804">Transcription</keyword>
<reference evidence="5 6" key="1">
    <citation type="submission" date="2018-09" db="EMBL/GenBank/DDBJ databases">
        <authorList>
            <person name="Zhu H."/>
        </authorList>
    </citation>
    <scope>NUCLEOTIDE SEQUENCE [LARGE SCALE GENOMIC DNA]</scope>
    <source>
        <strain evidence="5 6">K1W22B-8</strain>
    </source>
</reference>
<evidence type="ECO:0000256" key="3">
    <source>
        <dbReference type="ARBA" id="ARBA00023163"/>
    </source>
</evidence>
<gene>
    <name evidence="5" type="ORF">D3874_06355</name>
</gene>
<accession>A0A418W9I5</accession>
<proteinExistence type="predicted"/>
<name>A0A418W9I5_9PROT</name>
<dbReference type="SUPFAM" id="SSF46689">
    <property type="entry name" value="Homeodomain-like"/>
    <property type="match status" value="2"/>
</dbReference>
<dbReference type="PROSITE" id="PS00041">
    <property type="entry name" value="HTH_ARAC_FAMILY_1"/>
    <property type="match status" value="1"/>
</dbReference>
<dbReference type="InterPro" id="IPR009057">
    <property type="entry name" value="Homeodomain-like_sf"/>
</dbReference>
<dbReference type="PRINTS" id="PR00032">
    <property type="entry name" value="HTHARAC"/>
</dbReference>
<dbReference type="Pfam" id="PF12833">
    <property type="entry name" value="HTH_18"/>
    <property type="match status" value="1"/>
</dbReference>
<dbReference type="RefSeq" id="WP_119777336.1">
    <property type="nucleotide sequence ID" value="NZ_QYUK01000011.1"/>
</dbReference>
<evidence type="ECO:0000313" key="5">
    <source>
        <dbReference type="EMBL" id="RJF86691.1"/>
    </source>
</evidence>
<dbReference type="Gene3D" id="1.10.10.60">
    <property type="entry name" value="Homeodomain-like"/>
    <property type="match status" value="2"/>
</dbReference>
<feature type="domain" description="HTH araC/xylS-type" evidence="4">
    <location>
        <begin position="191"/>
        <end position="289"/>
    </location>
</feature>
<keyword evidence="6" id="KW-1185">Reference proteome</keyword>
<dbReference type="AlphaFoldDB" id="A0A418W9I5"/>
<organism evidence="5 6">
    <name type="scientific">Oleomonas cavernae</name>
    <dbReference type="NCBI Taxonomy" id="2320859"/>
    <lineage>
        <taxon>Bacteria</taxon>
        <taxon>Pseudomonadati</taxon>
        <taxon>Pseudomonadota</taxon>
        <taxon>Alphaproteobacteria</taxon>
        <taxon>Acetobacterales</taxon>
        <taxon>Acetobacteraceae</taxon>
        <taxon>Oleomonas</taxon>
    </lineage>
</organism>
<dbReference type="InterPro" id="IPR050204">
    <property type="entry name" value="AraC_XylS_family_regulators"/>
</dbReference>
<dbReference type="Proteomes" id="UP000284605">
    <property type="component" value="Unassembled WGS sequence"/>
</dbReference>
<dbReference type="OrthoDB" id="110167at2"/>
<evidence type="ECO:0000256" key="1">
    <source>
        <dbReference type="ARBA" id="ARBA00023015"/>
    </source>
</evidence>
<dbReference type="SMART" id="SM00342">
    <property type="entry name" value="HTH_ARAC"/>
    <property type="match status" value="1"/>
</dbReference>
<dbReference type="EMBL" id="QYUK01000011">
    <property type="protein sequence ID" value="RJF86691.1"/>
    <property type="molecule type" value="Genomic_DNA"/>
</dbReference>
<protein>
    <submittedName>
        <fullName evidence="5">AraC family transcriptional regulator</fullName>
    </submittedName>
</protein>
<dbReference type="PANTHER" id="PTHR46796:SF6">
    <property type="entry name" value="ARAC SUBFAMILY"/>
    <property type="match status" value="1"/>
</dbReference>
<evidence type="ECO:0000313" key="6">
    <source>
        <dbReference type="Proteomes" id="UP000284605"/>
    </source>
</evidence>
<dbReference type="GO" id="GO:0043565">
    <property type="term" value="F:sequence-specific DNA binding"/>
    <property type="evidence" value="ECO:0007669"/>
    <property type="project" value="InterPro"/>
</dbReference>
<keyword evidence="2" id="KW-0238">DNA-binding</keyword>
<evidence type="ECO:0000256" key="2">
    <source>
        <dbReference type="ARBA" id="ARBA00023125"/>
    </source>
</evidence>
<dbReference type="InterPro" id="IPR018062">
    <property type="entry name" value="HTH_AraC-typ_CS"/>
</dbReference>
<dbReference type="PROSITE" id="PS01124">
    <property type="entry name" value="HTH_ARAC_FAMILY_2"/>
    <property type="match status" value="1"/>
</dbReference>
<sequence length="292" mass="32589">MLELFQRDFDYVRHALSTEPVARYVIDGDRPAMLGHWRKHVGIFDMAPLAHCAVAVLLGGKAGTRYRVGDRWSERDAAPGSTQFIPAGRRIAWQINGELDLLTVQFIPSGPARALMAPAVFIDELQFAVADPLSLALGLAVANELERTGDGLSPNHIRALADALCSHLEVKALRQSPAVQPSSGRQSFRKAALLEFIEKNIERSIEVDEIARLFDVSPSYVFRFFKSEFGMTPHAFITRARVDRACVLLQSTSVQLAELADQIGFASQSHFSLVFKRHLGETPQQYRQRRHL</sequence>
<keyword evidence="1" id="KW-0805">Transcription regulation</keyword>
<dbReference type="GO" id="GO:0003700">
    <property type="term" value="F:DNA-binding transcription factor activity"/>
    <property type="evidence" value="ECO:0007669"/>
    <property type="project" value="InterPro"/>
</dbReference>
<comment type="caution">
    <text evidence="5">The sequence shown here is derived from an EMBL/GenBank/DDBJ whole genome shotgun (WGS) entry which is preliminary data.</text>
</comment>
<dbReference type="InterPro" id="IPR018060">
    <property type="entry name" value="HTH_AraC"/>
</dbReference>